<evidence type="ECO:0000259" key="5">
    <source>
        <dbReference type="PROSITE" id="PS50937"/>
    </source>
</evidence>
<evidence type="ECO:0000256" key="1">
    <source>
        <dbReference type="ARBA" id="ARBA00023015"/>
    </source>
</evidence>
<feature type="coiled-coil region" evidence="4">
    <location>
        <begin position="84"/>
        <end position="111"/>
    </location>
</feature>
<name>A0A7X5LMX1_9ALTE</name>
<sequence>MKISELASASNVPAKTIRYYEEVGLIAPAQRNHSGYRQYNQSDVSTLVFIRRCRELNIAIGDIKQLLDIQQNPHAPCELVDQVIEKQLERIRKTQRELALLEESLSSLALSCSAHQKIENCSILHQLKSNI</sequence>
<dbReference type="RefSeq" id="WP_163086955.1">
    <property type="nucleotide sequence ID" value="NZ_JAAAWN010000020.1"/>
</dbReference>
<dbReference type="PANTHER" id="PTHR30204:SF94">
    <property type="entry name" value="HEAVY METAL-DEPENDENT TRANSCRIPTIONAL REGULATOR HI_0293-RELATED"/>
    <property type="match status" value="1"/>
</dbReference>
<dbReference type="SMART" id="SM00422">
    <property type="entry name" value="HTH_MERR"/>
    <property type="match status" value="1"/>
</dbReference>
<evidence type="ECO:0000256" key="2">
    <source>
        <dbReference type="ARBA" id="ARBA00023125"/>
    </source>
</evidence>
<dbReference type="EMBL" id="JAAAWN010000020">
    <property type="protein sequence ID" value="NDV92321.1"/>
    <property type="molecule type" value="Genomic_DNA"/>
</dbReference>
<dbReference type="GO" id="GO:0003700">
    <property type="term" value="F:DNA-binding transcription factor activity"/>
    <property type="evidence" value="ECO:0007669"/>
    <property type="project" value="InterPro"/>
</dbReference>
<accession>A0A7X5LMX1</accession>
<dbReference type="GO" id="GO:0003677">
    <property type="term" value="F:DNA binding"/>
    <property type="evidence" value="ECO:0007669"/>
    <property type="project" value="UniProtKB-KW"/>
</dbReference>
<feature type="domain" description="HTH merR-type" evidence="5">
    <location>
        <begin position="1"/>
        <end position="69"/>
    </location>
</feature>
<comment type="caution">
    <text evidence="6">The sequence shown here is derived from an EMBL/GenBank/DDBJ whole genome shotgun (WGS) entry which is preliminary data.</text>
</comment>
<evidence type="ECO:0000313" key="7">
    <source>
        <dbReference type="Proteomes" id="UP000470213"/>
    </source>
</evidence>
<keyword evidence="2" id="KW-0238">DNA-binding</keyword>
<dbReference type="InterPro" id="IPR009061">
    <property type="entry name" value="DNA-bd_dom_put_sf"/>
</dbReference>
<evidence type="ECO:0000256" key="3">
    <source>
        <dbReference type="ARBA" id="ARBA00023163"/>
    </source>
</evidence>
<reference evidence="6 7" key="1">
    <citation type="submission" date="2020-01" db="EMBL/GenBank/DDBJ databases">
        <authorList>
            <person name="Chen J."/>
            <person name="Zhu S."/>
            <person name="Yang J."/>
        </authorList>
    </citation>
    <scope>NUCLEOTIDE SEQUENCE [LARGE SCALE GENOMIC DNA]</scope>
    <source>
        <strain evidence="6 7">345S023</strain>
    </source>
</reference>
<dbReference type="InterPro" id="IPR047057">
    <property type="entry name" value="MerR_fam"/>
</dbReference>
<keyword evidence="3" id="KW-0804">Transcription</keyword>
<keyword evidence="1" id="KW-0805">Transcription regulation</keyword>
<keyword evidence="4" id="KW-0175">Coiled coil</keyword>
<dbReference type="SUPFAM" id="SSF46955">
    <property type="entry name" value="Putative DNA-binding domain"/>
    <property type="match status" value="1"/>
</dbReference>
<evidence type="ECO:0000313" key="6">
    <source>
        <dbReference type="EMBL" id="NDV92321.1"/>
    </source>
</evidence>
<dbReference type="PROSITE" id="PS50937">
    <property type="entry name" value="HTH_MERR_2"/>
    <property type="match status" value="1"/>
</dbReference>
<dbReference type="PANTHER" id="PTHR30204">
    <property type="entry name" value="REDOX-CYCLING DRUG-SENSING TRANSCRIPTIONAL ACTIVATOR SOXR"/>
    <property type="match status" value="1"/>
</dbReference>
<evidence type="ECO:0000256" key="4">
    <source>
        <dbReference type="SAM" id="Coils"/>
    </source>
</evidence>
<dbReference type="InterPro" id="IPR000551">
    <property type="entry name" value="MerR-type_HTH_dom"/>
</dbReference>
<dbReference type="AlphaFoldDB" id="A0A7X5LMX1"/>
<protein>
    <submittedName>
        <fullName evidence="6">MerR family transcriptional regulator</fullName>
    </submittedName>
</protein>
<dbReference type="PRINTS" id="PR00040">
    <property type="entry name" value="HTHMERR"/>
</dbReference>
<dbReference type="Pfam" id="PF13411">
    <property type="entry name" value="MerR_1"/>
    <property type="match status" value="1"/>
</dbReference>
<organism evidence="6 7">
    <name type="scientific">Alteromonas profundi</name>
    <dbReference type="NCBI Taxonomy" id="2696062"/>
    <lineage>
        <taxon>Bacteria</taxon>
        <taxon>Pseudomonadati</taxon>
        <taxon>Pseudomonadota</taxon>
        <taxon>Gammaproteobacteria</taxon>
        <taxon>Alteromonadales</taxon>
        <taxon>Alteromonadaceae</taxon>
        <taxon>Alteromonas/Salinimonas group</taxon>
        <taxon>Alteromonas</taxon>
    </lineage>
</organism>
<dbReference type="Gene3D" id="1.10.1660.10">
    <property type="match status" value="1"/>
</dbReference>
<keyword evidence="7" id="KW-1185">Reference proteome</keyword>
<dbReference type="Proteomes" id="UP000470213">
    <property type="component" value="Unassembled WGS sequence"/>
</dbReference>
<gene>
    <name evidence="6" type="ORF">GTH32_14155</name>
</gene>
<proteinExistence type="predicted"/>